<dbReference type="OrthoDB" id="2549237at2759"/>
<organism evidence="1 2">
    <name type="scientific">Arthrobotrys flagrans</name>
    <name type="common">Nematode-trapping fungus</name>
    <name type="synonym">Trichothecium flagrans</name>
    <dbReference type="NCBI Taxonomy" id="97331"/>
    <lineage>
        <taxon>Eukaryota</taxon>
        <taxon>Fungi</taxon>
        <taxon>Dikarya</taxon>
        <taxon>Ascomycota</taxon>
        <taxon>Pezizomycotina</taxon>
        <taxon>Orbiliomycetes</taxon>
        <taxon>Orbiliales</taxon>
        <taxon>Orbiliaceae</taxon>
        <taxon>Arthrobotrys</taxon>
    </lineage>
</organism>
<dbReference type="RefSeq" id="XP_067490289.1">
    <property type="nucleotide sequence ID" value="XM_067635906.1"/>
</dbReference>
<dbReference type="Proteomes" id="UP000283090">
    <property type="component" value="Unassembled WGS sequence"/>
</dbReference>
<accession>A0A437A139</accession>
<proteinExistence type="predicted"/>
<dbReference type="GeneID" id="93588782"/>
<sequence>MFQDAEWKNPDDRKLDEFYKFVGRPCTTEFIEEQAKNGDYDWQRIRDKLVWKAYRGYFEYARLQADLKDFPRVEEWSDLFFELYASFMTVEEAPKALTFSSELLEKIKKEHWKSDVRKTMPVQYAKNATSFVEGIIYPLTRRAYKTKSSLETIKRILDLSLAFFEDNETKPATSRRSTHDLLNLTLLVWTTAPETFDTYLRKFLGLYYLGAGVGAIGYGPLLLRAPMSFLDPDLEKSGIVIILSVYCHFATGSNSSPILSVPGLDRPNVNPDLWQIYLLHRIGKQMEADELALKCFTDRKAKATAGSTQQIRAQRAREAVYYTIASGSPAVYRKSLEWILQRFIRDFSVVSAIFENYTDGAKALVVGIPKSLEG</sequence>
<evidence type="ECO:0000313" key="1">
    <source>
        <dbReference type="EMBL" id="RVD84745.1"/>
    </source>
</evidence>
<gene>
    <name evidence="1" type="ORF">DFL_006471</name>
</gene>
<evidence type="ECO:0000313" key="2">
    <source>
        <dbReference type="Proteomes" id="UP000283090"/>
    </source>
</evidence>
<dbReference type="VEuPathDB" id="FungiDB:DFL_006471"/>
<keyword evidence="2" id="KW-1185">Reference proteome</keyword>
<protein>
    <submittedName>
        <fullName evidence="1">Uncharacterized protein</fullName>
    </submittedName>
</protein>
<dbReference type="AlphaFoldDB" id="A0A437A139"/>
<reference evidence="1 2" key="1">
    <citation type="submission" date="2019-01" db="EMBL/GenBank/DDBJ databases">
        <title>Intercellular communication is required for trap formation in the nematode-trapping fungus Duddingtonia flagrans.</title>
        <authorList>
            <person name="Youssar L."/>
            <person name="Wernet V."/>
            <person name="Hensel N."/>
            <person name="Hildebrandt H.-G."/>
            <person name="Fischer R."/>
        </authorList>
    </citation>
    <scope>NUCLEOTIDE SEQUENCE [LARGE SCALE GENOMIC DNA]</scope>
    <source>
        <strain evidence="1 2">CBS H-5679</strain>
    </source>
</reference>
<comment type="caution">
    <text evidence="1">The sequence shown here is derived from an EMBL/GenBank/DDBJ whole genome shotgun (WGS) entry which is preliminary data.</text>
</comment>
<dbReference type="STRING" id="97331.A0A437A139"/>
<dbReference type="EMBL" id="SAEB01000007">
    <property type="protein sequence ID" value="RVD84745.1"/>
    <property type="molecule type" value="Genomic_DNA"/>
</dbReference>
<name>A0A437A139_ARTFL</name>